<keyword evidence="2" id="KW-1185">Reference proteome</keyword>
<organism evidence="1 2">
    <name type="scientific">Symbiodinium natans</name>
    <dbReference type="NCBI Taxonomy" id="878477"/>
    <lineage>
        <taxon>Eukaryota</taxon>
        <taxon>Sar</taxon>
        <taxon>Alveolata</taxon>
        <taxon>Dinophyceae</taxon>
        <taxon>Suessiales</taxon>
        <taxon>Symbiodiniaceae</taxon>
        <taxon>Symbiodinium</taxon>
    </lineage>
</organism>
<sequence length="230" mass="24772">MMLHGGFRVVANEFRSSMELLETTVCRVAPVEESLRAGSPCALLTSAMRLSGHGKDLILCGQSFGATVAWTLAMRLATCGLEIRVIVSMDCRSISITSLDVAFAIPRSLLESLAPKHVRLALVARCLCAGRGSFRTLTTLGHSTLHPALHPQAQALQEAEAAFGGSKLYLTARYCKNPRGPEKCSAFGAPSKLQLPSATTCFRICFQLWARRSRMPTSHGDLTADTTTSC</sequence>
<dbReference type="EMBL" id="CAJNDS010002386">
    <property type="protein sequence ID" value="CAE7457353.1"/>
    <property type="molecule type" value="Genomic_DNA"/>
</dbReference>
<name>A0A812RVI7_9DINO</name>
<comment type="caution">
    <text evidence="1">The sequence shown here is derived from an EMBL/GenBank/DDBJ whole genome shotgun (WGS) entry which is preliminary data.</text>
</comment>
<gene>
    <name evidence="1" type="primary">ANXA6</name>
    <name evidence="1" type="ORF">SNAT2548_LOCUS25281</name>
</gene>
<protein>
    <submittedName>
        <fullName evidence="1">ANXA6 protein</fullName>
    </submittedName>
</protein>
<dbReference type="AlphaFoldDB" id="A0A812RVI7"/>
<dbReference type="InterPro" id="IPR029058">
    <property type="entry name" value="AB_hydrolase_fold"/>
</dbReference>
<proteinExistence type="predicted"/>
<dbReference type="Proteomes" id="UP000604046">
    <property type="component" value="Unassembled WGS sequence"/>
</dbReference>
<accession>A0A812RVI7</accession>
<reference evidence="1" key="1">
    <citation type="submission" date="2021-02" db="EMBL/GenBank/DDBJ databases">
        <authorList>
            <person name="Dougan E. K."/>
            <person name="Rhodes N."/>
            <person name="Thang M."/>
            <person name="Chan C."/>
        </authorList>
    </citation>
    <scope>NUCLEOTIDE SEQUENCE</scope>
</reference>
<evidence type="ECO:0000313" key="1">
    <source>
        <dbReference type="EMBL" id="CAE7457353.1"/>
    </source>
</evidence>
<dbReference type="SUPFAM" id="SSF53474">
    <property type="entry name" value="alpha/beta-Hydrolases"/>
    <property type="match status" value="1"/>
</dbReference>
<evidence type="ECO:0000313" key="2">
    <source>
        <dbReference type="Proteomes" id="UP000604046"/>
    </source>
</evidence>